<sequence>MANASDTIYSCNVLPTRIQSTIDYLVDMAQLTVPSLFMPELGGIAACPITTSFMCYKPSNNSKATASNNGAASTNAVQQDSGEPGDTFGFDLPQLYLAGGAAIHRALRPLQQSNSAHISHQVVDETLRLAHNPVVSMAPCPPPEYQPRSEPYSHKASDHAYANQIPTASQYPPEPHNSASPAHLAAAAPASTSNGDSAIDGTTTHVDRLLAVNQYLLRRIRKLEITNQIIKEAYVEVQEILEAERQSKATQLKALERKHDEELNDLYKELTDRNEHRKGSFSISIKSMAESDSESDSDYGFKPGFSTIKGSDSKKKARSSSAEPNAAEAGADADDGIEFVRSSSSSPLLYSGKRALSPFQIQRSVSELAFSSPPLDYHVDSRSTRPNEFEVEFLNVSLENEVQNSSSDSEDENSSAFSDFDACNDPKHIKDKAVDEVDWDTDDEQQQIIIDHDCAGVDIAELTIRHEGCEGEDSGAGLFDAGYSSESDEDADTESDGDNDDESVSSEEMGDLEHQLGTDIVLSESDTHVYKPSAVFNCENYVLDFSDSDSVQSNSRSRSSSPQPHISQSDYAHIDPAKAVLERYYSQKGVLSLAADIDDLPVDEDCKSDQPKSLERDRRGDSSTNANTFASDEFTADSPWGVLGEQEVNAQLESVKKSFDELEMEHNAQLPADQRIAKFIYRASSHLQQGARGGVSLGFMLHNLELLAEKFASNHTSILCAFVESLYQTVEPVCVGSSQGSSDNINAADNATAVKASKEYEHQRQKPRSALAKKLNNEAYSSQQAARRIAKLLHTFIALPEDQQIVLHQLEQLSKANARTRPFKHAMLLRILYECELVDRGSIEQWYLSLKQPELQNSDGSDADYDDDDGNMDPLALQRGQLLRRNATPLLIELSGSSGVSSAACSEVPLDELHLQMQLVGGACSSTVSLSSASSSAASLSISGASGLQSTTPCSHLAGTTTPISEENSTLNSHSSECEFSGMNKGFVGNIGILNLGRRNGSRMLPSAALDPEYSPERPHHHKCTSSAVIAEGSGSMKPAKQFCCSAHSGNGNKGKAIMIRHPAAAISVTHKDVDELATAHRMLLGRIQQGGSNDKTADSETQNASAGTMLKKDKDDDRFSSEREKRQHMSINERLGL</sequence>
<feature type="compositionally biased region" description="Acidic residues" evidence="2">
    <location>
        <begin position="486"/>
        <end position="510"/>
    </location>
</feature>
<feature type="coiled-coil region" evidence="1">
    <location>
        <begin position="238"/>
        <end position="265"/>
    </location>
</feature>
<name>A0A9W8KX89_9FUNG</name>
<comment type="caution">
    <text evidence="3">The sequence shown here is derived from an EMBL/GenBank/DDBJ whole genome shotgun (WGS) entry which is preliminary data.</text>
</comment>
<proteinExistence type="predicted"/>
<feature type="compositionally biased region" description="Low complexity" evidence="2">
    <location>
        <begin position="549"/>
        <end position="570"/>
    </location>
</feature>
<evidence type="ECO:0000256" key="1">
    <source>
        <dbReference type="SAM" id="Coils"/>
    </source>
</evidence>
<feature type="compositionally biased region" description="Low complexity" evidence="2">
    <location>
        <begin position="64"/>
        <end position="76"/>
    </location>
</feature>
<feature type="region of interest" description="Disordered" evidence="2">
    <location>
        <begin position="468"/>
        <end position="510"/>
    </location>
</feature>
<feature type="region of interest" description="Disordered" evidence="2">
    <location>
        <begin position="310"/>
        <end position="333"/>
    </location>
</feature>
<gene>
    <name evidence="3" type="ORF">GGI25_004405</name>
</gene>
<feature type="compositionally biased region" description="Polar residues" evidence="2">
    <location>
        <begin position="957"/>
        <end position="975"/>
    </location>
</feature>
<feature type="compositionally biased region" description="Low complexity" evidence="2">
    <location>
        <begin position="176"/>
        <end position="191"/>
    </location>
</feature>
<evidence type="ECO:0000313" key="4">
    <source>
        <dbReference type="Proteomes" id="UP001151518"/>
    </source>
</evidence>
<feature type="region of interest" description="Disordered" evidence="2">
    <location>
        <begin position="138"/>
        <end position="199"/>
    </location>
</feature>
<keyword evidence="1" id="KW-0175">Coiled coil</keyword>
<reference evidence="3" key="1">
    <citation type="submission" date="2022-07" db="EMBL/GenBank/DDBJ databases">
        <title>Phylogenomic reconstructions and comparative analyses of Kickxellomycotina fungi.</title>
        <authorList>
            <person name="Reynolds N.K."/>
            <person name="Stajich J.E."/>
            <person name="Barry K."/>
            <person name="Grigoriev I.V."/>
            <person name="Crous P."/>
            <person name="Smith M.E."/>
        </authorList>
    </citation>
    <scope>NUCLEOTIDE SEQUENCE</scope>
    <source>
        <strain evidence="3">NRRL 3115</strain>
    </source>
</reference>
<feature type="region of interest" description="Disordered" evidence="2">
    <location>
        <begin position="601"/>
        <end position="632"/>
    </location>
</feature>
<feature type="compositionally biased region" description="Basic and acidic residues" evidence="2">
    <location>
        <begin position="604"/>
        <end position="621"/>
    </location>
</feature>
<feature type="region of interest" description="Disordered" evidence="2">
    <location>
        <begin position="957"/>
        <end position="976"/>
    </location>
</feature>
<feature type="region of interest" description="Disordered" evidence="2">
    <location>
        <begin position="400"/>
        <end position="422"/>
    </location>
</feature>
<organism evidence="3 4">
    <name type="scientific">Coemansia spiralis</name>
    <dbReference type="NCBI Taxonomy" id="417178"/>
    <lineage>
        <taxon>Eukaryota</taxon>
        <taxon>Fungi</taxon>
        <taxon>Fungi incertae sedis</taxon>
        <taxon>Zoopagomycota</taxon>
        <taxon>Kickxellomycotina</taxon>
        <taxon>Kickxellomycetes</taxon>
        <taxon>Kickxellales</taxon>
        <taxon>Kickxellaceae</taxon>
        <taxon>Coemansia</taxon>
    </lineage>
</organism>
<feature type="compositionally biased region" description="Basic and acidic residues" evidence="2">
    <location>
        <begin position="1111"/>
        <end position="1128"/>
    </location>
</feature>
<feature type="compositionally biased region" description="Low complexity" evidence="2">
    <location>
        <begin position="319"/>
        <end position="330"/>
    </location>
</feature>
<feature type="region of interest" description="Disordered" evidence="2">
    <location>
        <begin position="1088"/>
        <end position="1138"/>
    </location>
</feature>
<dbReference type="AlphaFoldDB" id="A0A9W8KX89"/>
<dbReference type="EMBL" id="JANBTW010000058">
    <property type="protein sequence ID" value="KAJ2674384.1"/>
    <property type="molecule type" value="Genomic_DNA"/>
</dbReference>
<feature type="region of interest" description="Disordered" evidence="2">
    <location>
        <begin position="549"/>
        <end position="571"/>
    </location>
</feature>
<accession>A0A9W8KX89</accession>
<evidence type="ECO:0000256" key="2">
    <source>
        <dbReference type="SAM" id="MobiDB-lite"/>
    </source>
</evidence>
<dbReference type="Proteomes" id="UP001151518">
    <property type="component" value="Unassembled WGS sequence"/>
</dbReference>
<feature type="region of interest" description="Disordered" evidence="2">
    <location>
        <begin position="64"/>
        <end position="85"/>
    </location>
</feature>
<feature type="compositionally biased region" description="Polar residues" evidence="2">
    <location>
        <begin position="1090"/>
        <end position="1107"/>
    </location>
</feature>
<protein>
    <submittedName>
        <fullName evidence="3">Uncharacterized protein</fullName>
    </submittedName>
</protein>
<dbReference type="OrthoDB" id="5569827at2759"/>
<evidence type="ECO:0000313" key="3">
    <source>
        <dbReference type="EMBL" id="KAJ2674384.1"/>
    </source>
</evidence>
<dbReference type="Gene3D" id="1.25.40.180">
    <property type="match status" value="1"/>
</dbReference>